<sequence>MAADWLEQQGFAFPAACRCLRFSRAHDAVEPSLRSFFAVSGETIARRGFTPKGMVQAKEAKTVCVCEKKEKKRIVSGGCEEQQTAPRLGR</sequence>
<dbReference type="VEuPathDB" id="TriTrypDB:TRSC58_07357"/>
<name>A0A061ITF2_TRYRA</name>
<organism evidence="1 2">
    <name type="scientific">Trypanosoma rangeli SC58</name>
    <dbReference type="NCBI Taxonomy" id="429131"/>
    <lineage>
        <taxon>Eukaryota</taxon>
        <taxon>Discoba</taxon>
        <taxon>Euglenozoa</taxon>
        <taxon>Kinetoplastea</taxon>
        <taxon>Metakinetoplastina</taxon>
        <taxon>Trypanosomatida</taxon>
        <taxon>Trypanosomatidae</taxon>
        <taxon>Trypanosoma</taxon>
        <taxon>Herpetosoma</taxon>
    </lineage>
</organism>
<gene>
    <name evidence="1" type="ORF">TRSC58_07357</name>
</gene>
<evidence type="ECO:0000313" key="1">
    <source>
        <dbReference type="EMBL" id="ESL05041.1"/>
    </source>
</evidence>
<protein>
    <submittedName>
        <fullName evidence="1">Uncharacterized protein</fullName>
    </submittedName>
</protein>
<accession>A0A061ITF2</accession>
<proteinExistence type="predicted"/>
<dbReference type="Proteomes" id="UP000031737">
    <property type="component" value="Unassembled WGS sequence"/>
</dbReference>
<comment type="caution">
    <text evidence="1">The sequence shown here is derived from an EMBL/GenBank/DDBJ whole genome shotgun (WGS) entry which is preliminary data.</text>
</comment>
<keyword evidence="2" id="KW-1185">Reference proteome</keyword>
<evidence type="ECO:0000313" key="2">
    <source>
        <dbReference type="Proteomes" id="UP000031737"/>
    </source>
</evidence>
<dbReference type="EMBL" id="AUPL01007499">
    <property type="protein sequence ID" value="ESL05041.1"/>
    <property type="molecule type" value="Genomic_DNA"/>
</dbReference>
<dbReference type="AlphaFoldDB" id="A0A061ITF2"/>
<reference evidence="1 2" key="1">
    <citation type="submission" date="2013-07" db="EMBL/GenBank/DDBJ databases">
        <authorList>
            <person name="Stoco P.H."/>
            <person name="Wagner G."/>
            <person name="Gerber A."/>
            <person name="Zaha A."/>
            <person name="Thompson C."/>
            <person name="Bartholomeu D.C."/>
            <person name="Luckemeyer D.D."/>
            <person name="Bahia D."/>
            <person name="Loreto E."/>
            <person name="Prestes E.B."/>
            <person name="Lima F.M."/>
            <person name="Rodrigues-Luiz G."/>
            <person name="Vallejo G.A."/>
            <person name="Filho J.F."/>
            <person name="Monteiro K.M."/>
            <person name="Tyler K.M."/>
            <person name="de Almeida L.G."/>
            <person name="Ortiz M.F."/>
            <person name="Siervo M.A."/>
            <person name="de Moraes M.H."/>
            <person name="Cunha O.L."/>
            <person name="Mendonca-Neto R."/>
            <person name="Silva R."/>
            <person name="Teixeira S.M."/>
            <person name="Murta S.M."/>
            <person name="Sincero T.C."/>
            <person name="Mendes T.A."/>
            <person name="Urmenyi T.P."/>
            <person name="Silva V.G."/>
            <person name="da Rocha W.D."/>
            <person name="Andersson B."/>
            <person name="Romanha A.J."/>
            <person name="Steindel M."/>
            <person name="de Vasconcelos A.T."/>
            <person name="Grisard E.C."/>
        </authorList>
    </citation>
    <scope>NUCLEOTIDE SEQUENCE [LARGE SCALE GENOMIC DNA]</scope>
    <source>
        <strain evidence="1 2">SC58</strain>
    </source>
</reference>